<evidence type="ECO:0000256" key="4">
    <source>
        <dbReference type="ARBA" id="ARBA00023136"/>
    </source>
</evidence>
<comment type="caution">
    <text evidence="7">The sequence shown here is derived from an EMBL/GenBank/DDBJ whole genome shotgun (WGS) entry which is preliminary data.</text>
</comment>
<dbReference type="Pfam" id="PF13515">
    <property type="entry name" value="FUSC_2"/>
    <property type="match status" value="1"/>
</dbReference>
<name>A0ABN7F5F4_9BURK</name>
<keyword evidence="3 5" id="KW-1133">Transmembrane helix</keyword>
<feature type="transmembrane region" description="Helical" evidence="5">
    <location>
        <begin position="83"/>
        <end position="100"/>
    </location>
</feature>
<feature type="transmembrane region" description="Helical" evidence="5">
    <location>
        <begin position="34"/>
        <end position="51"/>
    </location>
</feature>
<evidence type="ECO:0000313" key="7">
    <source>
        <dbReference type="EMBL" id="CAB3732128.1"/>
    </source>
</evidence>
<evidence type="ECO:0000256" key="2">
    <source>
        <dbReference type="ARBA" id="ARBA00022692"/>
    </source>
</evidence>
<dbReference type="RefSeq" id="WP_254598598.1">
    <property type="nucleotide sequence ID" value="NZ_CADIJS010000005.1"/>
</dbReference>
<reference evidence="7 8" key="1">
    <citation type="submission" date="2020-04" db="EMBL/GenBank/DDBJ databases">
        <authorList>
            <person name="De Canck E."/>
        </authorList>
    </citation>
    <scope>NUCLEOTIDE SEQUENCE [LARGE SCALE GENOMIC DNA]</scope>
    <source>
        <strain evidence="7 8">LMG 1873</strain>
    </source>
</reference>
<keyword evidence="2 5" id="KW-0812">Transmembrane</keyword>
<evidence type="ECO:0000256" key="3">
    <source>
        <dbReference type="ARBA" id="ARBA00022989"/>
    </source>
</evidence>
<evidence type="ECO:0000256" key="1">
    <source>
        <dbReference type="ARBA" id="ARBA00004141"/>
    </source>
</evidence>
<keyword evidence="8" id="KW-1185">Reference proteome</keyword>
<dbReference type="InterPro" id="IPR049453">
    <property type="entry name" value="Memb_transporter_dom"/>
</dbReference>
<evidence type="ECO:0000256" key="5">
    <source>
        <dbReference type="SAM" id="Phobius"/>
    </source>
</evidence>
<feature type="transmembrane region" description="Helical" evidence="5">
    <location>
        <begin position="155"/>
        <end position="174"/>
    </location>
</feature>
<evidence type="ECO:0000313" key="8">
    <source>
        <dbReference type="Proteomes" id="UP000494116"/>
    </source>
</evidence>
<organism evidence="7 8">
    <name type="scientific">Achromobacter piechaudii</name>
    <dbReference type="NCBI Taxonomy" id="72556"/>
    <lineage>
        <taxon>Bacteria</taxon>
        <taxon>Pseudomonadati</taxon>
        <taxon>Pseudomonadota</taxon>
        <taxon>Betaproteobacteria</taxon>
        <taxon>Burkholderiales</taxon>
        <taxon>Alcaligenaceae</taxon>
        <taxon>Achromobacter</taxon>
    </lineage>
</organism>
<feature type="domain" description="Integral membrane bound transporter" evidence="6">
    <location>
        <begin position="45"/>
        <end position="166"/>
    </location>
</feature>
<protein>
    <recommendedName>
        <fullName evidence="6">Integral membrane bound transporter domain-containing protein</fullName>
    </recommendedName>
</protein>
<evidence type="ECO:0000259" key="6">
    <source>
        <dbReference type="Pfam" id="PF13515"/>
    </source>
</evidence>
<keyword evidence="4 5" id="KW-0472">Membrane</keyword>
<dbReference type="Proteomes" id="UP000494116">
    <property type="component" value="Unassembled WGS sequence"/>
</dbReference>
<dbReference type="EMBL" id="CADIJS010000005">
    <property type="protein sequence ID" value="CAB3732128.1"/>
    <property type="molecule type" value="Genomic_DNA"/>
</dbReference>
<accession>A0ABN7F5F4</accession>
<sequence length="371" mass="40015">MPTHTKLQRFCLTSRLLNTTAYCRALMAEDLFRLPLQTIAAVLMAFVWMRWHDMREIAWGAFSALFVVRASVEGTVGEASARVVGALLGVVLGVSLVLAADVAGASPLWSIAAGVGGAAYLSIRWTMLSYSLVTVTILTVTPDGDILGGALNKTLAIAVGSASGILAALAVLPLSARRSARQNLAASIDAYGDMLVDWAAAFNEGRQRPRLHERPIMERARWRARDMATQACAFPLDRLTSRLSVYQLHERIEGLWRTAPIMERAGSFVLSERTCHDLGPALHAVAAALKQQIGCLASALGDEEFTQSCRVPDAAIQALDDAIEAALCCPDCDATERQAIGVIRWIWQEVAREVEDLAGYLLEGRVGAVTA</sequence>
<proteinExistence type="predicted"/>
<gene>
    <name evidence="7" type="ORF">LMG1873_04888</name>
</gene>
<comment type="subcellular location">
    <subcellularLocation>
        <location evidence="1">Membrane</location>
        <topology evidence="1">Multi-pass membrane protein</topology>
    </subcellularLocation>
</comment>